<feature type="transmembrane region" description="Helical" evidence="1">
    <location>
        <begin position="49"/>
        <end position="68"/>
    </location>
</feature>
<dbReference type="EMBL" id="BAEH01000018">
    <property type="protein sequence ID" value="GAB17046.1"/>
    <property type="molecule type" value="Genomic_DNA"/>
</dbReference>
<reference evidence="2 3" key="1">
    <citation type="submission" date="2011-12" db="EMBL/GenBank/DDBJ databases">
        <title>Whole genome shotgun sequence of Gordonia effusa NBRC 100432.</title>
        <authorList>
            <person name="Yoshida I."/>
            <person name="Takarada H."/>
            <person name="Hosoyama A."/>
            <person name="Tsuchikane K."/>
            <person name="Katsumata H."/>
            <person name="Yamazaki S."/>
            <person name="Fujita N."/>
        </authorList>
    </citation>
    <scope>NUCLEOTIDE SEQUENCE [LARGE SCALE GENOMIC DNA]</scope>
    <source>
        <strain evidence="2 3">NBRC 100432</strain>
    </source>
</reference>
<dbReference type="PANTHER" id="PTHR34989">
    <property type="entry name" value="PROTEIN HDED"/>
    <property type="match status" value="1"/>
</dbReference>
<gene>
    <name evidence="2" type="ORF">GOEFS_018_00780</name>
</gene>
<dbReference type="InterPro" id="IPR052712">
    <property type="entry name" value="Acid_resist_chaperone_HdeD"/>
</dbReference>
<keyword evidence="1" id="KW-0812">Transmembrane</keyword>
<dbReference type="Pfam" id="PF03729">
    <property type="entry name" value="DUF308"/>
    <property type="match status" value="1"/>
</dbReference>
<feature type="transmembrane region" description="Helical" evidence="1">
    <location>
        <begin position="138"/>
        <end position="159"/>
    </location>
</feature>
<comment type="caution">
    <text evidence="2">The sequence shown here is derived from an EMBL/GenBank/DDBJ whole genome shotgun (WGS) entry which is preliminary data.</text>
</comment>
<sequence length="205" mass="21222">MLSPMTFAINVRQYPGELINMVRTTIIVTAVLGIALGVAILVWPKATLIVAATLFGLSLIATGLLRIYQAAVASFLSTGWRILLGVFGIAILVLGIVALFHPAESLYLLAIFIGVGWLMQGIGELFAIGSGAKHSPTWLLVVSGIISIVAGVVMIAMPGLALATFLWVGAILLIAVSIASLFTLPKKVDVAGLDGSGTAGSPLQS</sequence>
<dbReference type="GO" id="GO:0005886">
    <property type="term" value="C:plasma membrane"/>
    <property type="evidence" value="ECO:0007669"/>
    <property type="project" value="TreeGrafter"/>
</dbReference>
<feature type="transmembrane region" description="Helical" evidence="1">
    <location>
        <begin position="21"/>
        <end position="43"/>
    </location>
</feature>
<organism evidence="2 3">
    <name type="scientific">Gordonia effusa NBRC 100432</name>
    <dbReference type="NCBI Taxonomy" id="1077974"/>
    <lineage>
        <taxon>Bacteria</taxon>
        <taxon>Bacillati</taxon>
        <taxon>Actinomycetota</taxon>
        <taxon>Actinomycetes</taxon>
        <taxon>Mycobacteriales</taxon>
        <taxon>Gordoniaceae</taxon>
        <taxon>Gordonia</taxon>
    </lineage>
</organism>
<name>H0QW45_9ACTN</name>
<evidence type="ECO:0000313" key="3">
    <source>
        <dbReference type="Proteomes" id="UP000035034"/>
    </source>
</evidence>
<dbReference type="STRING" id="1077974.GOEFS_018_00780"/>
<evidence type="ECO:0000313" key="2">
    <source>
        <dbReference type="EMBL" id="GAB17046.1"/>
    </source>
</evidence>
<feature type="transmembrane region" description="Helical" evidence="1">
    <location>
        <begin position="106"/>
        <end position="126"/>
    </location>
</feature>
<dbReference type="InterPro" id="IPR005325">
    <property type="entry name" value="DUF308_memb"/>
</dbReference>
<keyword evidence="3" id="KW-1185">Reference proteome</keyword>
<evidence type="ECO:0000256" key="1">
    <source>
        <dbReference type="SAM" id="Phobius"/>
    </source>
</evidence>
<protein>
    <recommendedName>
        <fullName evidence="4">DUF308 domain-containing protein</fullName>
    </recommendedName>
</protein>
<keyword evidence="1" id="KW-1133">Transmembrane helix</keyword>
<accession>H0QW45</accession>
<dbReference type="PANTHER" id="PTHR34989:SF1">
    <property type="entry name" value="PROTEIN HDED"/>
    <property type="match status" value="1"/>
</dbReference>
<evidence type="ECO:0008006" key="4">
    <source>
        <dbReference type="Google" id="ProtNLM"/>
    </source>
</evidence>
<keyword evidence="1" id="KW-0472">Membrane</keyword>
<proteinExistence type="predicted"/>
<dbReference type="Proteomes" id="UP000035034">
    <property type="component" value="Unassembled WGS sequence"/>
</dbReference>
<dbReference type="AlphaFoldDB" id="H0QW45"/>
<feature type="transmembrane region" description="Helical" evidence="1">
    <location>
        <begin position="80"/>
        <end position="100"/>
    </location>
</feature>
<feature type="transmembrane region" description="Helical" evidence="1">
    <location>
        <begin position="165"/>
        <end position="184"/>
    </location>
</feature>
<dbReference type="eggNOG" id="COG3247">
    <property type="taxonomic scope" value="Bacteria"/>
</dbReference>